<gene>
    <name evidence="3" type="ORF">PPACK8108_LOCUS10835</name>
    <name evidence="4" type="ORF">PPACK8108_LOCUS22561</name>
    <name evidence="2" type="ORF">PPACK8108_LOCUS7767</name>
</gene>
<evidence type="ECO:0000313" key="2">
    <source>
        <dbReference type="EMBL" id="CAH7672929.1"/>
    </source>
</evidence>
<dbReference type="PANTHER" id="PTHR45703">
    <property type="entry name" value="DYNEIN HEAVY CHAIN"/>
    <property type="match status" value="1"/>
</dbReference>
<keyword evidence="5" id="KW-1185">Reference proteome</keyword>
<dbReference type="InterPro" id="IPR042222">
    <property type="entry name" value="Dynein_2_N"/>
</dbReference>
<evidence type="ECO:0000313" key="3">
    <source>
        <dbReference type="EMBL" id="CAH7675781.1"/>
    </source>
</evidence>
<comment type="caution">
    <text evidence="2">The sequence shown here is derived from an EMBL/GenBank/DDBJ whole genome shotgun (WGS) entry which is preliminary data.</text>
</comment>
<evidence type="ECO:0000313" key="5">
    <source>
        <dbReference type="Proteomes" id="UP001153365"/>
    </source>
</evidence>
<sequence>MDLKKNENFVQHVLAQATGGVAWEEYIKQTWEGYILDLVNCKTKTCLFCGWDDLFNKDSEHSSALSQMKLSPYYKTLEEDAVNWTDRLNRMSEIFDKWID</sequence>
<name>A0AAV0ATK3_PHAPC</name>
<feature type="non-terminal residue" evidence="2">
    <location>
        <position position="100"/>
    </location>
</feature>
<dbReference type="EMBL" id="CALTRL010005904">
    <property type="protein sequence ID" value="CAH7687731.1"/>
    <property type="molecule type" value="Genomic_DNA"/>
</dbReference>
<dbReference type="Gene3D" id="1.20.140.100">
    <property type="entry name" value="Dynein heavy chain, N-terminal domain 2"/>
    <property type="match status" value="1"/>
</dbReference>
<proteinExistence type="predicted"/>
<protein>
    <submittedName>
        <fullName evidence="2">Dynein heavy chain, N-terminal region 2-domain-containing protein</fullName>
    </submittedName>
</protein>
<dbReference type="Proteomes" id="UP001153365">
    <property type="component" value="Unassembled WGS sequence"/>
</dbReference>
<dbReference type="AlphaFoldDB" id="A0AAV0ATK3"/>
<dbReference type="EMBL" id="CALTRL010002452">
    <property type="protein sequence ID" value="CAH7675781.1"/>
    <property type="molecule type" value="Genomic_DNA"/>
</dbReference>
<reference evidence="2" key="1">
    <citation type="submission" date="2022-06" db="EMBL/GenBank/DDBJ databases">
        <authorList>
            <consortium name="SYNGENTA / RWTH Aachen University"/>
        </authorList>
    </citation>
    <scope>NUCLEOTIDE SEQUENCE</scope>
</reference>
<dbReference type="PANTHER" id="PTHR45703:SF36">
    <property type="entry name" value="DYNEIN HEAVY CHAIN, CYTOPLASMIC"/>
    <property type="match status" value="1"/>
</dbReference>
<dbReference type="Pfam" id="PF08393">
    <property type="entry name" value="DHC_N2"/>
    <property type="match status" value="1"/>
</dbReference>
<dbReference type="GO" id="GO:0030286">
    <property type="term" value="C:dynein complex"/>
    <property type="evidence" value="ECO:0007669"/>
    <property type="project" value="InterPro"/>
</dbReference>
<dbReference type="EMBL" id="CALTRL010001525">
    <property type="protein sequence ID" value="CAH7672929.1"/>
    <property type="molecule type" value="Genomic_DNA"/>
</dbReference>
<dbReference type="GO" id="GO:0007018">
    <property type="term" value="P:microtubule-based movement"/>
    <property type="evidence" value="ECO:0007669"/>
    <property type="project" value="InterPro"/>
</dbReference>
<evidence type="ECO:0000259" key="1">
    <source>
        <dbReference type="Pfam" id="PF08393"/>
    </source>
</evidence>
<organism evidence="2 5">
    <name type="scientific">Phakopsora pachyrhizi</name>
    <name type="common">Asian soybean rust disease fungus</name>
    <dbReference type="NCBI Taxonomy" id="170000"/>
    <lineage>
        <taxon>Eukaryota</taxon>
        <taxon>Fungi</taxon>
        <taxon>Dikarya</taxon>
        <taxon>Basidiomycota</taxon>
        <taxon>Pucciniomycotina</taxon>
        <taxon>Pucciniomycetes</taxon>
        <taxon>Pucciniales</taxon>
        <taxon>Phakopsoraceae</taxon>
        <taxon>Phakopsora</taxon>
    </lineage>
</organism>
<dbReference type="GO" id="GO:0045505">
    <property type="term" value="F:dynein intermediate chain binding"/>
    <property type="evidence" value="ECO:0007669"/>
    <property type="project" value="InterPro"/>
</dbReference>
<feature type="domain" description="Dynein heavy chain linker" evidence="1">
    <location>
        <begin position="1"/>
        <end position="100"/>
    </location>
</feature>
<dbReference type="GO" id="GO:0051959">
    <property type="term" value="F:dynein light intermediate chain binding"/>
    <property type="evidence" value="ECO:0007669"/>
    <property type="project" value="InterPro"/>
</dbReference>
<dbReference type="InterPro" id="IPR026983">
    <property type="entry name" value="DHC"/>
</dbReference>
<evidence type="ECO:0000313" key="4">
    <source>
        <dbReference type="EMBL" id="CAH7687731.1"/>
    </source>
</evidence>
<dbReference type="InterPro" id="IPR013602">
    <property type="entry name" value="Dynein_heavy_linker"/>
</dbReference>
<accession>A0AAV0ATK3</accession>